<dbReference type="Proteomes" id="UP001612928">
    <property type="component" value="Unassembled WGS sequence"/>
</dbReference>
<organism evidence="2 3">
    <name type="scientific">Nonomuraea indica</name>
    <dbReference type="NCBI Taxonomy" id="1581193"/>
    <lineage>
        <taxon>Bacteria</taxon>
        <taxon>Bacillati</taxon>
        <taxon>Actinomycetota</taxon>
        <taxon>Actinomycetes</taxon>
        <taxon>Streptosporangiales</taxon>
        <taxon>Streptosporangiaceae</taxon>
        <taxon>Nonomuraea</taxon>
    </lineage>
</organism>
<sequence>MGRARSSREHVLDHLAQLRRSPLRGGPSDAFRARLRAELVSGRPQADPSPPAPPPAAAPPPPAAPSAAPRRLVP</sequence>
<feature type="compositionally biased region" description="Low complexity" evidence="1">
    <location>
        <begin position="65"/>
        <end position="74"/>
    </location>
</feature>
<gene>
    <name evidence="2" type="ORF">ACIBP5_00690</name>
</gene>
<evidence type="ECO:0000313" key="2">
    <source>
        <dbReference type="EMBL" id="MFI7438464.1"/>
    </source>
</evidence>
<evidence type="ECO:0000313" key="3">
    <source>
        <dbReference type="Proteomes" id="UP001612928"/>
    </source>
</evidence>
<feature type="region of interest" description="Disordered" evidence="1">
    <location>
        <begin position="37"/>
        <end position="74"/>
    </location>
</feature>
<dbReference type="EMBL" id="JBITMB010000001">
    <property type="protein sequence ID" value="MFI7438464.1"/>
    <property type="molecule type" value="Genomic_DNA"/>
</dbReference>
<protein>
    <submittedName>
        <fullName evidence="2">Uncharacterized protein</fullName>
    </submittedName>
</protein>
<comment type="caution">
    <text evidence="2">The sequence shown here is derived from an EMBL/GenBank/DDBJ whole genome shotgun (WGS) entry which is preliminary data.</text>
</comment>
<reference evidence="2 3" key="1">
    <citation type="submission" date="2024-10" db="EMBL/GenBank/DDBJ databases">
        <title>The Natural Products Discovery Center: Release of the First 8490 Sequenced Strains for Exploring Actinobacteria Biosynthetic Diversity.</title>
        <authorList>
            <person name="Kalkreuter E."/>
            <person name="Kautsar S.A."/>
            <person name="Yang D."/>
            <person name="Bader C.D."/>
            <person name="Teijaro C.N."/>
            <person name="Fluegel L."/>
            <person name="Davis C.M."/>
            <person name="Simpson J.R."/>
            <person name="Lauterbach L."/>
            <person name="Steele A.D."/>
            <person name="Gui C."/>
            <person name="Meng S."/>
            <person name="Li G."/>
            <person name="Viehrig K."/>
            <person name="Ye F."/>
            <person name="Su P."/>
            <person name="Kiefer A.F."/>
            <person name="Nichols A."/>
            <person name="Cepeda A.J."/>
            <person name="Yan W."/>
            <person name="Fan B."/>
            <person name="Jiang Y."/>
            <person name="Adhikari A."/>
            <person name="Zheng C.-J."/>
            <person name="Schuster L."/>
            <person name="Cowan T.M."/>
            <person name="Smanski M.J."/>
            <person name="Chevrette M.G."/>
            <person name="De Carvalho L.P.S."/>
            <person name="Shen B."/>
        </authorList>
    </citation>
    <scope>NUCLEOTIDE SEQUENCE [LARGE SCALE GENOMIC DNA]</scope>
    <source>
        <strain evidence="2 3">NPDC049503</strain>
    </source>
</reference>
<dbReference type="RefSeq" id="WP_397018009.1">
    <property type="nucleotide sequence ID" value="NZ_JBITMB010000001.1"/>
</dbReference>
<accession>A0ABW7ZVA4</accession>
<evidence type="ECO:0000256" key="1">
    <source>
        <dbReference type="SAM" id="MobiDB-lite"/>
    </source>
</evidence>
<name>A0ABW7ZVA4_9ACTN</name>
<feature type="compositionally biased region" description="Pro residues" evidence="1">
    <location>
        <begin position="47"/>
        <end position="64"/>
    </location>
</feature>
<proteinExistence type="predicted"/>
<keyword evidence="3" id="KW-1185">Reference proteome</keyword>